<proteinExistence type="predicted"/>
<name>A0A9P4JKX1_9PLEO</name>
<keyword evidence="1" id="KW-0812">Transmembrane</keyword>
<accession>A0A9P4JKX1</accession>
<evidence type="ECO:0000256" key="1">
    <source>
        <dbReference type="SAM" id="Phobius"/>
    </source>
</evidence>
<protein>
    <submittedName>
        <fullName evidence="2">Uncharacterized protein</fullName>
    </submittedName>
</protein>
<dbReference type="AlphaFoldDB" id="A0A9P4JKX1"/>
<gene>
    <name evidence="2" type="ORF">GQ43DRAFT_38788</name>
</gene>
<comment type="caution">
    <text evidence="2">The sequence shown here is derived from an EMBL/GenBank/DDBJ whole genome shotgun (WGS) entry which is preliminary data.</text>
</comment>
<reference evidence="2" key="1">
    <citation type="journal article" date="2020" name="Stud. Mycol.">
        <title>101 Dothideomycetes genomes: a test case for predicting lifestyles and emergence of pathogens.</title>
        <authorList>
            <person name="Haridas S."/>
            <person name="Albert R."/>
            <person name="Binder M."/>
            <person name="Bloem J."/>
            <person name="Labutti K."/>
            <person name="Salamov A."/>
            <person name="Andreopoulos B."/>
            <person name="Baker S."/>
            <person name="Barry K."/>
            <person name="Bills G."/>
            <person name="Bluhm B."/>
            <person name="Cannon C."/>
            <person name="Castanera R."/>
            <person name="Culley D."/>
            <person name="Daum C."/>
            <person name="Ezra D."/>
            <person name="Gonzalez J."/>
            <person name="Henrissat B."/>
            <person name="Kuo A."/>
            <person name="Liang C."/>
            <person name="Lipzen A."/>
            <person name="Lutzoni F."/>
            <person name="Magnuson J."/>
            <person name="Mondo S."/>
            <person name="Nolan M."/>
            <person name="Ohm R."/>
            <person name="Pangilinan J."/>
            <person name="Park H.-J."/>
            <person name="Ramirez L."/>
            <person name="Alfaro M."/>
            <person name="Sun H."/>
            <person name="Tritt A."/>
            <person name="Yoshinaga Y."/>
            <person name="Zwiers L.-H."/>
            <person name="Turgeon B."/>
            <person name="Goodwin S."/>
            <person name="Spatafora J."/>
            <person name="Crous P."/>
            <person name="Grigoriev I."/>
        </authorList>
    </citation>
    <scope>NUCLEOTIDE SEQUENCE</scope>
    <source>
        <strain evidence="2">ATCC 74209</strain>
    </source>
</reference>
<evidence type="ECO:0000313" key="2">
    <source>
        <dbReference type="EMBL" id="KAF2201363.1"/>
    </source>
</evidence>
<feature type="transmembrane region" description="Helical" evidence="1">
    <location>
        <begin position="47"/>
        <end position="68"/>
    </location>
</feature>
<keyword evidence="1" id="KW-1133">Transmembrane helix</keyword>
<sequence>MHNGVASKDTGGLFFYLASASSRIVSLSFNTLSTFPFNPASRSYRFSLAYTLSIALYFVFGICGWIKVKLNWVGDTYTGSAD</sequence>
<organism evidence="2 3">
    <name type="scientific">Delitschia confertaspora ATCC 74209</name>
    <dbReference type="NCBI Taxonomy" id="1513339"/>
    <lineage>
        <taxon>Eukaryota</taxon>
        <taxon>Fungi</taxon>
        <taxon>Dikarya</taxon>
        <taxon>Ascomycota</taxon>
        <taxon>Pezizomycotina</taxon>
        <taxon>Dothideomycetes</taxon>
        <taxon>Pleosporomycetidae</taxon>
        <taxon>Pleosporales</taxon>
        <taxon>Delitschiaceae</taxon>
        <taxon>Delitschia</taxon>
    </lineage>
</organism>
<dbReference type="Proteomes" id="UP000799536">
    <property type="component" value="Unassembled WGS sequence"/>
</dbReference>
<keyword evidence="3" id="KW-1185">Reference proteome</keyword>
<feature type="transmembrane region" description="Helical" evidence="1">
    <location>
        <begin position="13"/>
        <end position="35"/>
    </location>
</feature>
<keyword evidence="1" id="KW-0472">Membrane</keyword>
<dbReference type="EMBL" id="ML993979">
    <property type="protein sequence ID" value="KAF2201363.1"/>
    <property type="molecule type" value="Genomic_DNA"/>
</dbReference>
<evidence type="ECO:0000313" key="3">
    <source>
        <dbReference type="Proteomes" id="UP000799536"/>
    </source>
</evidence>